<name>A0A392U6B5_9FABA</name>
<accession>A0A392U6B5</accession>
<sequence length="72" mass="7623">VGSTIGHASVTSDDSHDVVELRDFGWGLVSDMGLVGLVKRGLLGGRTKLELLETNNCLLQGGDFVTSEFQSS</sequence>
<protein>
    <submittedName>
        <fullName evidence="1">Uncharacterized protein</fullName>
    </submittedName>
</protein>
<organism evidence="1 2">
    <name type="scientific">Trifolium medium</name>
    <dbReference type="NCBI Taxonomy" id="97028"/>
    <lineage>
        <taxon>Eukaryota</taxon>
        <taxon>Viridiplantae</taxon>
        <taxon>Streptophyta</taxon>
        <taxon>Embryophyta</taxon>
        <taxon>Tracheophyta</taxon>
        <taxon>Spermatophyta</taxon>
        <taxon>Magnoliopsida</taxon>
        <taxon>eudicotyledons</taxon>
        <taxon>Gunneridae</taxon>
        <taxon>Pentapetalae</taxon>
        <taxon>rosids</taxon>
        <taxon>fabids</taxon>
        <taxon>Fabales</taxon>
        <taxon>Fabaceae</taxon>
        <taxon>Papilionoideae</taxon>
        <taxon>50 kb inversion clade</taxon>
        <taxon>NPAAA clade</taxon>
        <taxon>Hologalegina</taxon>
        <taxon>IRL clade</taxon>
        <taxon>Trifolieae</taxon>
        <taxon>Trifolium</taxon>
    </lineage>
</organism>
<comment type="caution">
    <text evidence="1">The sequence shown here is derived from an EMBL/GenBank/DDBJ whole genome shotgun (WGS) entry which is preliminary data.</text>
</comment>
<evidence type="ECO:0000313" key="2">
    <source>
        <dbReference type="Proteomes" id="UP000265520"/>
    </source>
</evidence>
<proteinExistence type="predicted"/>
<dbReference type="AlphaFoldDB" id="A0A392U6B5"/>
<dbReference type="EMBL" id="LXQA010734797">
    <property type="protein sequence ID" value="MCI68337.1"/>
    <property type="molecule type" value="Genomic_DNA"/>
</dbReference>
<keyword evidence="2" id="KW-1185">Reference proteome</keyword>
<evidence type="ECO:0000313" key="1">
    <source>
        <dbReference type="EMBL" id="MCI68337.1"/>
    </source>
</evidence>
<dbReference type="Proteomes" id="UP000265520">
    <property type="component" value="Unassembled WGS sequence"/>
</dbReference>
<reference evidence="1 2" key="1">
    <citation type="journal article" date="2018" name="Front. Plant Sci.">
        <title>Red Clover (Trifolium pratense) and Zigzag Clover (T. medium) - A Picture of Genomic Similarities and Differences.</title>
        <authorList>
            <person name="Dluhosova J."/>
            <person name="Istvanek J."/>
            <person name="Nedelnik J."/>
            <person name="Repkova J."/>
        </authorList>
    </citation>
    <scope>NUCLEOTIDE SEQUENCE [LARGE SCALE GENOMIC DNA]</scope>
    <source>
        <strain evidence="2">cv. 10/8</strain>
        <tissue evidence="1">Leaf</tissue>
    </source>
</reference>
<feature type="non-terminal residue" evidence="1">
    <location>
        <position position="1"/>
    </location>
</feature>